<keyword evidence="7" id="KW-0460">Magnesium</keyword>
<evidence type="ECO:0000256" key="4">
    <source>
        <dbReference type="ARBA" id="ARBA00011080"/>
    </source>
</evidence>
<dbReference type="InterPro" id="IPR013506">
    <property type="entry name" value="Topo_IIA_bsu_dom2"/>
</dbReference>
<dbReference type="GeneID" id="17084755"/>
<dbReference type="InterPro" id="IPR001241">
    <property type="entry name" value="Topo_IIA"/>
</dbReference>
<evidence type="ECO:0000259" key="13">
    <source>
        <dbReference type="PROSITE" id="PS52040"/>
    </source>
</evidence>
<dbReference type="GO" id="GO:0006265">
    <property type="term" value="P:DNA topological change"/>
    <property type="evidence" value="ECO:0007669"/>
    <property type="project" value="UniProtKB-UniRule"/>
</dbReference>
<dbReference type="Pfam" id="PF00204">
    <property type="entry name" value="DNA_gyraseB"/>
    <property type="match status" value="1"/>
</dbReference>
<keyword evidence="9 11" id="KW-0238">DNA-binding</keyword>
<evidence type="ECO:0000256" key="2">
    <source>
        <dbReference type="ARBA" id="ARBA00001913"/>
    </source>
</evidence>
<dbReference type="GO" id="GO:0005524">
    <property type="term" value="F:ATP binding"/>
    <property type="evidence" value="ECO:0007669"/>
    <property type="project" value="UniProtKB-UniRule"/>
</dbReference>
<dbReference type="OMA" id="LDWKEHI"/>
<dbReference type="InterPro" id="IPR002205">
    <property type="entry name" value="Topo_IIA_dom_A"/>
</dbReference>
<dbReference type="Gene3D" id="3.30.230.10">
    <property type="match status" value="1"/>
</dbReference>
<dbReference type="STRING" id="130081.M2VRN1"/>
<sequence length="782" mass="88401">MDLEYRRLDHRTHVLEIPDTYVGSIEPYPRKEWLMSVDGKISSQTITLPSGLERLFIEALSNAVDDLNRAANRQGIVIVQCDPFFIEIENRGGKGIPLTKWDDSLYVPELIFGELLTSSNYTEERYYSGRNGFGIKLCNIFSTKLSVRIIDSKGSCYEQSWENNMAVKNPITWSKVSKKEGPSVIVRFYPEFSRFKKECFSEEDLGVFRRHVLEASLVTGCTCLFNNFEFSRVTLHSYAEKFVDYPITAVFSSGNNETLLTDQQGLCVSFVNGIRTIDDGTHVDALLKELKTSLGITTKKIFATAIKAKFGIFLSIRVKNPKFNAQTKDRLVGPADIPLSLKTKELKNWPYFLEVKSFLEQSKVPKTAAAGHKLQIKDLDDANWAGKQPEKCTLLLTEGKSAMSYAVKAISFHASRDMYGVFPLRGKVLNVADDKSTSREIGLVEKALGLPQGPLRYGRVVVLADSDLDGKHILALILNWFATKYPHLLKQHPPFLGFLRTPIIKATRGQTKKNFYSEEEFRLWPDAQDRSWKIRYLKGLGSSSDQDIREDFAEDRFEYFTINGEQDIKTIEEAFRKTQVAVRKEWILNPLSETRSDSVICRFIQQELVEYSKETISRSIPSFFDGLKESQRKALWSSFQFASKGAVKVAQLAAHAAKITNYKHGEGCLSDVIIRLAQDFVGANNLSFFESHGQTGSRYYGGADAASERYVYVKLAKIVPYIFPQQDDFQLPAKMEDGEQVEPEFLLPIIPLALVNGVSGIATGFRTWIPPHDPLTVVQLVK</sequence>
<evidence type="ECO:0000256" key="1">
    <source>
        <dbReference type="ARBA" id="ARBA00000185"/>
    </source>
</evidence>
<dbReference type="Proteomes" id="UP000030680">
    <property type="component" value="Unassembled WGS sequence"/>
</dbReference>
<dbReference type="Gene3D" id="3.30.565.10">
    <property type="entry name" value="Histidine kinase-like ATPase, C-terminal domain"/>
    <property type="match status" value="1"/>
</dbReference>
<dbReference type="InterPro" id="IPR013760">
    <property type="entry name" value="Topo_IIA-like_dom_sf"/>
</dbReference>
<comment type="cofactor">
    <cofactor evidence="2">
        <name>Ca(2+)</name>
        <dbReference type="ChEBI" id="CHEBI:29108"/>
    </cofactor>
</comment>
<evidence type="ECO:0000256" key="7">
    <source>
        <dbReference type="ARBA" id="ARBA00022842"/>
    </source>
</evidence>
<dbReference type="GO" id="GO:0000819">
    <property type="term" value="P:sister chromatid segregation"/>
    <property type="evidence" value="ECO:0007669"/>
    <property type="project" value="TreeGrafter"/>
</dbReference>
<evidence type="ECO:0000256" key="5">
    <source>
        <dbReference type="ARBA" id="ARBA00022741"/>
    </source>
</evidence>
<dbReference type="SUPFAM" id="SSF54211">
    <property type="entry name" value="Ribosomal protein S5 domain 2-like"/>
    <property type="match status" value="1"/>
</dbReference>
<dbReference type="GO" id="GO:0003677">
    <property type="term" value="F:DNA binding"/>
    <property type="evidence" value="ECO:0007669"/>
    <property type="project" value="UniProtKB-UniRule"/>
</dbReference>
<dbReference type="EC" id="5.6.2.2" evidence="12"/>
<keyword evidence="5 12" id="KW-0547">Nucleotide-binding</keyword>
<reference evidence="15" key="1">
    <citation type="journal article" date="2013" name="Science">
        <title>Gene transfer from bacteria and archaea facilitated evolution of an extremophilic eukaryote.</title>
        <authorList>
            <person name="Schonknecht G."/>
            <person name="Chen W.H."/>
            <person name="Ternes C.M."/>
            <person name="Barbier G.G."/>
            <person name="Shrestha R.P."/>
            <person name="Stanke M."/>
            <person name="Brautigam A."/>
            <person name="Baker B.J."/>
            <person name="Banfield J.F."/>
            <person name="Garavito R.M."/>
            <person name="Carr K."/>
            <person name="Wilkerson C."/>
            <person name="Rensing S.A."/>
            <person name="Gagneul D."/>
            <person name="Dickenson N.E."/>
            <person name="Oesterhelt C."/>
            <person name="Lercher M.J."/>
            <person name="Weber A.P."/>
        </authorList>
    </citation>
    <scope>NUCLEOTIDE SEQUENCE [LARGE SCALE GENOMIC DNA]</scope>
    <source>
        <strain evidence="15">074W</strain>
    </source>
</reference>
<comment type="catalytic activity">
    <reaction evidence="1 11 12">
        <text>ATP-dependent breakage, passage and rejoining of double-stranded DNA.</text>
        <dbReference type="EC" id="5.6.2.2"/>
    </reaction>
</comment>
<dbReference type="Gene3D" id="3.90.199.10">
    <property type="entry name" value="Topoisomerase II, domain 5"/>
    <property type="match status" value="1"/>
</dbReference>
<keyword evidence="10 11" id="KW-0413">Isomerase</keyword>
<dbReference type="InterPro" id="IPR050634">
    <property type="entry name" value="DNA_Topoisomerase_II"/>
</dbReference>
<dbReference type="InterPro" id="IPR031660">
    <property type="entry name" value="TOPRIM_C"/>
</dbReference>
<evidence type="ECO:0000256" key="6">
    <source>
        <dbReference type="ARBA" id="ARBA00022840"/>
    </source>
</evidence>
<dbReference type="AlphaFoldDB" id="M2VRN1"/>
<dbReference type="EMBL" id="KB454846">
    <property type="protein sequence ID" value="EME25761.1"/>
    <property type="molecule type" value="Genomic_DNA"/>
</dbReference>
<dbReference type="GO" id="GO:0000712">
    <property type="term" value="P:resolution of meiotic recombination intermediates"/>
    <property type="evidence" value="ECO:0007669"/>
    <property type="project" value="TreeGrafter"/>
</dbReference>
<comment type="subunit">
    <text evidence="12">Homodimer.</text>
</comment>
<evidence type="ECO:0000313" key="15">
    <source>
        <dbReference type="Proteomes" id="UP000030680"/>
    </source>
</evidence>
<dbReference type="GO" id="GO:0005634">
    <property type="term" value="C:nucleus"/>
    <property type="evidence" value="ECO:0007669"/>
    <property type="project" value="TreeGrafter"/>
</dbReference>
<dbReference type="Pfam" id="PF16898">
    <property type="entry name" value="TOPRIM_C"/>
    <property type="match status" value="1"/>
</dbReference>
<proteinExistence type="inferred from homology"/>
<evidence type="ECO:0000256" key="8">
    <source>
        <dbReference type="ARBA" id="ARBA00023029"/>
    </source>
</evidence>
<keyword evidence="6 12" id="KW-0067">ATP-binding</keyword>
<feature type="domain" description="Topo IIA-type catalytic" evidence="13">
    <location>
        <begin position="620"/>
        <end position="782"/>
    </location>
</feature>
<evidence type="ECO:0000256" key="11">
    <source>
        <dbReference type="PROSITE-ProRule" id="PRU01384"/>
    </source>
</evidence>
<evidence type="ECO:0000313" key="14">
    <source>
        <dbReference type="EMBL" id="EME25761.1"/>
    </source>
</evidence>
<dbReference type="PRINTS" id="PR00418">
    <property type="entry name" value="TPI2FAMILY"/>
</dbReference>
<evidence type="ECO:0000256" key="12">
    <source>
        <dbReference type="RuleBase" id="RU362094"/>
    </source>
</evidence>
<dbReference type="SUPFAM" id="SSF55874">
    <property type="entry name" value="ATPase domain of HSP90 chaperone/DNA topoisomerase II/histidine kinase"/>
    <property type="match status" value="1"/>
</dbReference>
<evidence type="ECO:0000256" key="9">
    <source>
        <dbReference type="ARBA" id="ARBA00023125"/>
    </source>
</evidence>
<dbReference type="Gramene" id="EME25761">
    <property type="protein sequence ID" value="EME25761"/>
    <property type="gene ID" value="Gasu_65780"/>
</dbReference>
<dbReference type="Pfam" id="PF01751">
    <property type="entry name" value="Toprim"/>
    <property type="match status" value="1"/>
</dbReference>
<dbReference type="InterPro" id="IPR014721">
    <property type="entry name" value="Ribsml_uS5_D2-typ_fold_subgr"/>
</dbReference>
<dbReference type="SUPFAM" id="SSF56719">
    <property type="entry name" value="Type II DNA topoisomerase"/>
    <property type="match status" value="1"/>
</dbReference>
<dbReference type="Pfam" id="PF00521">
    <property type="entry name" value="DNA_topoisoIV"/>
    <property type="match status" value="1"/>
</dbReference>
<dbReference type="eggNOG" id="KOG0355">
    <property type="taxonomic scope" value="Eukaryota"/>
</dbReference>
<dbReference type="RefSeq" id="XP_005702281.1">
    <property type="nucleotide sequence ID" value="XM_005702224.1"/>
</dbReference>
<dbReference type="Gene3D" id="3.30.1490.30">
    <property type="match status" value="1"/>
</dbReference>
<evidence type="ECO:0000256" key="10">
    <source>
        <dbReference type="ARBA" id="ARBA00023235"/>
    </source>
</evidence>
<dbReference type="InterPro" id="IPR001154">
    <property type="entry name" value="TopoII_euk"/>
</dbReference>
<dbReference type="GO" id="GO:0003918">
    <property type="term" value="F:DNA topoisomerase type II (double strand cut, ATP-hydrolyzing) activity"/>
    <property type="evidence" value="ECO:0007669"/>
    <property type="project" value="UniProtKB-UniRule"/>
</dbReference>
<organism evidence="14 15">
    <name type="scientific">Galdieria sulphuraria</name>
    <name type="common">Red alga</name>
    <dbReference type="NCBI Taxonomy" id="130081"/>
    <lineage>
        <taxon>Eukaryota</taxon>
        <taxon>Rhodophyta</taxon>
        <taxon>Bangiophyceae</taxon>
        <taxon>Galdieriales</taxon>
        <taxon>Galdieriaceae</taxon>
        <taxon>Galdieria</taxon>
    </lineage>
</organism>
<dbReference type="PANTHER" id="PTHR10169">
    <property type="entry name" value="DNA TOPOISOMERASE/GYRASE"/>
    <property type="match status" value="1"/>
</dbReference>
<keyword evidence="15" id="KW-1185">Reference proteome</keyword>
<keyword evidence="8 11" id="KW-0799">Topoisomerase</keyword>
<dbReference type="InterPro" id="IPR013759">
    <property type="entry name" value="Topo_IIA_B_C"/>
</dbReference>
<name>M2VRN1_GALSU</name>
<gene>
    <name evidence="14" type="ORF">Gasu_65780</name>
</gene>
<dbReference type="FunFam" id="3.40.50.670:FF:000001">
    <property type="entry name" value="DNA topoisomerase 2"/>
    <property type="match status" value="1"/>
</dbReference>
<feature type="active site" description="O-(5'-phospho-DNA)-tyrosine intermediate" evidence="11">
    <location>
        <position position="710"/>
    </location>
</feature>
<dbReference type="InterPro" id="IPR036890">
    <property type="entry name" value="HATPase_C_sf"/>
</dbReference>
<dbReference type="InterPro" id="IPR006171">
    <property type="entry name" value="TOPRIM_dom"/>
</dbReference>
<dbReference type="PRINTS" id="PR01158">
    <property type="entry name" value="TOPISMRASEII"/>
</dbReference>
<protein>
    <recommendedName>
        <fullName evidence="12">DNA topoisomerase 2</fullName>
        <ecNumber evidence="12">5.6.2.2</ecNumber>
    </recommendedName>
</protein>
<dbReference type="SMART" id="SM00434">
    <property type="entry name" value="TOP4c"/>
    <property type="match status" value="1"/>
</dbReference>
<accession>M2VRN1</accession>
<dbReference type="Gene3D" id="3.40.50.670">
    <property type="match status" value="1"/>
</dbReference>
<comment type="function">
    <text evidence="12">Control of topological states of DNA by transient breakage and subsequent rejoining of DNA strands. Topoisomerase II makes double-strand breaks.</text>
</comment>
<dbReference type="PANTHER" id="PTHR10169:SF38">
    <property type="entry name" value="DNA TOPOISOMERASE 2"/>
    <property type="match status" value="1"/>
</dbReference>
<evidence type="ECO:0000256" key="3">
    <source>
        <dbReference type="ARBA" id="ARBA00001946"/>
    </source>
</evidence>
<dbReference type="PROSITE" id="PS52040">
    <property type="entry name" value="TOPO_IIA"/>
    <property type="match status" value="1"/>
</dbReference>
<dbReference type="SMART" id="SM00433">
    <property type="entry name" value="TOP2c"/>
    <property type="match status" value="1"/>
</dbReference>
<dbReference type="InterPro" id="IPR013758">
    <property type="entry name" value="Topo_IIA_A/C_ab"/>
</dbReference>
<feature type="non-terminal residue" evidence="14">
    <location>
        <position position="782"/>
    </location>
</feature>
<dbReference type="KEGG" id="gsl:Gasu_65780"/>
<comment type="cofactor">
    <cofactor evidence="3">
        <name>Mg(2+)</name>
        <dbReference type="ChEBI" id="CHEBI:18420"/>
    </cofactor>
</comment>
<comment type="similarity">
    <text evidence="4 12">Belongs to the type II topoisomerase family.</text>
</comment>
<dbReference type="InterPro" id="IPR020568">
    <property type="entry name" value="Ribosomal_Su5_D2-typ_SF"/>
</dbReference>
<dbReference type="OrthoDB" id="276498at2759"/>